<dbReference type="InterPro" id="IPR014307">
    <property type="entry name" value="Xanthine_DH_ssu"/>
</dbReference>
<comment type="caution">
    <text evidence="7">The sequence shown here is derived from an EMBL/GenBank/DDBJ whole genome shotgun (WGS) entry which is preliminary data.</text>
</comment>
<dbReference type="GO" id="GO:0051537">
    <property type="term" value="F:2 iron, 2 sulfur cluster binding"/>
    <property type="evidence" value="ECO:0007669"/>
    <property type="project" value="InterPro"/>
</dbReference>
<dbReference type="Pfam" id="PF03450">
    <property type="entry name" value="CO_deh_flav_C"/>
    <property type="match status" value="1"/>
</dbReference>
<feature type="domain" description="FAD-binding PCMH-type" evidence="6">
    <location>
        <begin position="185"/>
        <end position="358"/>
    </location>
</feature>
<dbReference type="InterPro" id="IPR016167">
    <property type="entry name" value="FAD-bd_PCMH_sub1"/>
</dbReference>
<evidence type="ECO:0000256" key="3">
    <source>
        <dbReference type="ARBA" id="ARBA00022827"/>
    </source>
</evidence>
<evidence type="ECO:0000256" key="4">
    <source>
        <dbReference type="ARBA" id="ARBA00023002"/>
    </source>
</evidence>
<sequence>MGEVIRFLLDGEVQEVRGANPTTTLLEHLRGPMRRTGTKEGCAEGDCGSCTVLVGEVEGEGVAWRAVNACIQFLPMLHGKALVTVESLAKDGALHPVQQAMVDRHGSQCGFCTPGIVMSLYGRAVGAKGADAPVGEVLAGNLCRCTGYGPIIEVAKGVAAEARPAVDLSAVRDETMLALSFEDEVHGVTRTWLSPRTVDELAEAYLKHPDATIVAGATDVGLWVTKQRRPLPTLISVSEVAELKAIEETPEALRIGAGVRYVDAIDVLARLYPDLGLMMRRLGSTQVRNSGTIGGNIANGSPIGDMPPALIAAGATLVLRRADERRELPLEAFFLEYGKQDRRSGEFVEAVIIPKLAEGRIFKVLKLSKRFDQDISAVCGAFSIAVEGGVVREARVAFGGMAGTPKRGLACEASLVGQPWSEATIEAAMAALDADYAPMSDMRASATYRALAARNMLRKVYLESASPEVETRVQPESAHG</sequence>
<dbReference type="InterPro" id="IPR006058">
    <property type="entry name" value="2Fe2S_fd_BS"/>
</dbReference>
<evidence type="ECO:0000256" key="5">
    <source>
        <dbReference type="ARBA" id="ARBA00023004"/>
    </source>
</evidence>
<dbReference type="InterPro" id="IPR002888">
    <property type="entry name" value="2Fe-2S-bd"/>
</dbReference>
<dbReference type="PANTHER" id="PTHR45444:SF3">
    <property type="entry name" value="XANTHINE DEHYDROGENASE"/>
    <property type="match status" value="1"/>
</dbReference>
<dbReference type="SUPFAM" id="SSF55447">
    <property type="entry name" value="CO dehydrogenase flavoprotein C-terminal domain-like"/>
    <property type="match status" value="1"/>
</dbReference>
<dbReference type="CDD" id="cd00207">
    <property type="entry name" value="fer2"/>
    <property type="match status" value="1"/>
</dbReference>
<dbReference type="GO" id="GO:0004854">
    <property type="term" value="F:xanthine dehydrogenase activity"/>
    <property type="evidence" value="ECO:0007669"/>
    <property type="project" value="InterPro"/>
</dbReference>
<dbReference type="SMART" id="SM01092">
    <property type="entry name" value="CO_deh_flav_C"/>
    <property type="match status" value="1"/>
</dbReference>
<dbReference type="Pfam" id="PF00941">
    <property type="entry name" value="FAD_binding_5"/>
    <property type="match status" value="1"/>
</dbReference>
<dbReference type="InterPro" id="IPR012675">
    <property type="entry name" value="Beta-grasp_dom_sf"/>
</dbReference>
<dbReference type="Pfam" id="PF00111">
    <property type="entry name" value="Fer2"/>
    <property type="match status" value="1"/>
</dbReference>
<evidence type="ECO:0000313" key="8">
    <source>
        <dbReference type="Proteomes" id="UP000249393"/>
    </source>
</evidence>
<dbReference type="InterPro" id="IPR036683">
    <property type="entry name" value="CO_DH_flav_C_dom_sf"/>
</dbReference>
<organism evidence="7 8">
    <name type="scientific">Caulobacter segnis</name>
    <dbReference type="NCBI Taxonomy" id="88688"/>
    <lineage>
        <taxon>Bacteria</taxon>
        <taxon>Pseudomonadati</taxon>
        <taxon>Pseudomonadota</taxon>
        <taxon>Alphaproteobacteria</taxon>
        <taxon>Caulobacterales</taxon>
        <taxon>Caulobacteraceae</taxon>
        <taxon>Caulobacter</taxon>
    </lineage>
</organism>
<dbReference type="InterPro" id="IPR036884">
    <property type="entry name" value="2Fe-2S-bd_dom_sf"/>
</dbReference>
<dbReference type="PROSITE" id="PS51387">
    <property type="entry name" value="FAD_PCMH"/>
    <property type="match status" value="1"/>
</dbReference>
<evidence type="ECO:0000256" key="2">
    <source>
        <dbReference type="ARBA" id="ARBA00022723"/>
    </source>
</evidence>
<dbReference type="SUPFAM" id="SSF54292">
    <property type="entry name" value="2Fe-2S ferredoxin-like"/>
    <property type="match status" value="1"/>
</dbReference>
<keyword evidence="3" id="KW-0274">FAD</keyword>
<keyword evidence="4" id="KW-0560">Oxidoreductase</keyword>
<dbReference type="InterPro" id="IPR036318">
    <property type="entry name" value="FAD-bd_PCMH-like_sf"/>
</dbReference>
<dbReference type="Gene3D" id="3.30.465.10">
    <property type="match status" value="1"/>
</dbReference>
<dbReference type="AlphaFoldDB" id="A0A2W5VDX9"/>
<dbReference type="NCBIfam" id="TIGR02963">
    <property type="entry name" value="xanthine_xdhA"/>
    <property type="match status" value="1"/>
</dbReference>
<name>A0A2W5VDX9_9CAUL</name>
<dbReference type="Proteomes" id="UP000249393">
    <property type="component" value="Unassembled WGS sequence"/>
</dbReference>
<evidence type="ECO:0000259" key="6">
    <source>
        <dbReference type="PROSITE" id="PS51387"/>
    </source>
</evidence>
<dbReference type="PROSITE" id="PS00197">
    <property type="entry name" value="2FE2S_FER_1"/>
    <property type="match status" value="1"/>
</dbReference>
<dbReference type="InterPro" id="IPR016169">
    <property type="entry name" value="FAD-bd_PCMH_sub2"/>
</dbReference>
<dbReference type="PIRSF" id="PIRSF036557">
    <property type="entry name" value="XdhA_RC"/>
    <property type="match status" value="1"/>
</dbReference>
<dbReference type="RefSeq" id="WP_304276940.1">
    <property type="nucleotide sequence ID" value="NZ_QFQZ01000023.1"/>
</dbReference>
<evidence type="ECO:0000256" key="1">
    <source>
        <dbReference type="ARBA" id="ARBA00022630"/>
    </source>
</evidence>
<dbReference type="InterPro" id="IPR016166">
    <property type="entry name" value="FAD-bd_PCMH"/>
</dbReference>
<dbReference type="GO" id="GO:0005506">
    <property type="term" value="F:iron ion binding"/>
    <property type="evidence" value="ECO:0007669"/>
    <property type="project" value="InterPro"/>
</dbReference>
<dbReference type="Pfam" id="PF01799">
    <property type="entry name" value="Fer2_2"/>
    <property type="match status" value="1"/>
</dbReference>
<dbReference type="InterPro" id="IPR005107">
    <property type="entry name" value="CO_DH_flav_C"/>
</dbReference>
<dbReference type="GO" id="GO:0071949">
    <property type="term" value="F:FAD binding"/>
    <property type="evidence" value="ECO:0007669"/>
    <property type="project" value="InterPro"/>
</dbReference>
<reference evidence="7 8" key="1">
    <citation type="submission" date="2017-08" db="EMBL/GenBank/DDBJ databases">
        <title>Infants hospitalized years apart are colonized by the same room-sourced microbial strains.</title>
        <authorList>
            <person name="Brooks B."/>
            <person name="Olm M.R."/>
            <person name="Firek B.A."/>
            <person name="Baker R."/>
            <person name="Thomas B.C."/>
            <person name="Morowitz M.J."/>
            <person name="Banfield J.F."/>
        </authorList>
    </citation>
    <scope>NUCLEOTIDE SEQUENCE [LARGE SCALE GENOMIC DNA]</scope>
    <source>
        <strain evidence="7">S2_003_000_R2_4</strain>
    </source>
</reference>
<evidence type="ECO:0000313" key="7">
    <source>
        <dbReference type="EMBL" id="PZR34736.1"/>
    </source>
</evidence>
<keyword evidence="5" id="KW-0408">Iron</keyword>
<gene>
    <name evidence="7" type="primary">xdhA</name>
    <name evidence="7" type="ORF">DI526_09375</name>
</gene>
<dbReference type="SUPFAM" id="SSF56176">
    <property type="entry name" value="FAD-binding/transporter-associated domain-like"/>
    <property type="match status" value="1"/>
</dbReference>
<dbReference type="EMBL" id="QFQZ01000023">
    <property type="protein sequence ID" value="PZR34736.1"/>
    <property type="molecule type" value="Genomic_DNA"/>
</dbReference>
<dbReference type="SUPFAM" id="SSF47741">
    <property type="entry name" value="CO dehydrogenase ISP C-domain like"/>
    <property type="match status" value="1"/>
</dbReference>
<keyword evidence="1" id="KW-0285">Flavoprotein</keyword>
<dbReference type="Gene3D" id="3.30.43.10">
    <property type="entry name" value="Uridine Diphospho-n-acetylenolpyruvylglucosamine Reductase, domain 2"/>
    <property type="match status" value="1"/>
</dbReference>
<accession>A0A2W5VDX9</accession>
<proteinExistence type="predicted"/>
<dbReference type="Gene3D" id="3.10.20.30">
    <property type="match status" value="1"/>
</dbReference>
<dbReference type="InterPro" id="IPR002346">
    <property type="entry name" value="Mopterin_DH_FAD-bd"/>
</dbReference>
<dbReference type="InterPro" id="IPR016208">
    <property type="entry name" value="Ald_Oxase/xanthine_DH-like"/>
</dbReference>
<keyword evidence="2" id="KW-0479">Metal-binding</keyword>
<dbReference type="Gene3D" id="3.30.390.50">
    <property type="entry name" value="CO dehydrogenase flavoprotein, C-terminal domain"/>
    <property type="match status" value="1"/>
</dbReference>
<dbReference type="PANTHER" id="PTHR45444">
    <property type="entry name" value="XANTHINE DEHYDROGENASE"/>
    <property type="match status" value="1"/>
</dbReference>
<dbReference type="InterPro" id="IPR001041">
    <property type="entry name" value="2Fe-2S_ferredoxin-type"/>
</dbReference>
<dbReference type="InterPro" id="IPR012175">
    <property type="entry name" value="Xanth_DH_ssu_bac"/>
</dbReference>
<protein>
    <submittedName>
        <fullName evidence="7">Xanthine dehydrogenase small subunit</fullName>
    </submittedName>
</protein>
<dbReference type="InterPro" id="IPR036010">
    <property type="entry name" value="2Fe-2S_ferredoxin-like_sf"/>
</dbReference>
<dbReference type="Gene3D" id="1.10.150.120">
    <property type="entry name" value="[2Fe-2S]-binding domain"/>
    <property type="match status" value="1"/>
</dbReference>